<dbReference type="InterPro" id="IPR000524">
    <property type="entry name" value="Tscrpt_reg_HTH_GntR"/>
</dbReference>
<dbReference type="SMART" id="SM00345">
    <property type="entry name" value="HTH_GNTR"/>
    <property type="match status" value="1"/>
</dbReference>
<evidence type="ECO:0000313" key="11">
    <source>
        <dbReference type="EMBL" id="SHO65543.1"/>
    </source>
</evidence>
<evidence type="ECO:0000256" key="8">
    <source>
        <dbReference type="ARBA" id="ARBA00071620"/>
    </source>
</evidence>
<dbReference type="PROSITE" id="PS50949">
    <property type="entry name" value="HTH_GNTR"/>
    <property type="match status" value="1"/>
</dbReference>
<keyword evidence="2" id="KW-0369">Histidine metabolism</keyword>
<dbReference type="RefSeq" id="WP_073628566.1">
    <property type="nucleotide sequence ID" value="NZ_FRXO01000004.1"/>
</dbReference>
<dbReference type="Pfam" id="PF00392">
    <property type="entry name" value="GntR"/>
    <property type="match status" value="1"/>
</dbReference>
<dbReference type="SUPFAM" id="SSF46785">
    <property type="entry name" value="Winged helix' DNA-binding domain"/>
    <property type="match status" value="1"/>
</dbReference>
<dbReference type="CDD" id="cd07377">
    <property type="entry name" value="WHTH_GntR"/>
    <property type="match status" value="1"/>
</dbReference>
<dbReference type="SMART" id="SM00866">
    <property type="entry name" value="UTRA"/>
    <property type="match status" value="1"/>
</dbReference>
<protein>
    <recommendedName>
        <fullName evidence="8 9">Histidine utilization repressor</fullName>
    </recommendedName>
</protein>
<dbReference type="SUPFAM" id="SSF64288">
    <property type="entry name" value="Chorismate lyase-like"/>
    <property type="match status" value="1"/>
</dbReference>
<comment type="function">
    <text evidence="6">Repressor which binds to the hutP region in the histidine utilization (hut) operon. It blocks the expression of all the hut genes in the absence of inducer.</text>
</comment>
<evidence type="ECO:0000256" key="4">
    <source>
        <dbReference type="ARBA" id="ARBA00023125"/>
    </source>
</evidence>
<dbReference type="Gene3D" id="3.40.1410.10">
    <property type="entry name" value="Chorismate lyase-like"/>
    <property type="match status" value="1"/>
</dbReference>
<dbReference type="PANTHER" id="PTHR44846">
    <property type="entry name" value="MANNOSYL-D-GLYCERATE TRANSPORT/METABOLISM SYSTEM REPRESSOR MNGR-RELATED"/>
    <property type="match status" value="1"/>
</dbReference>
<dbReference type="GO" id="GO:0006547">
    <property type="term" value="P:L-histidine metabolic process"/>
    <property type="evidence" value="ECO:0007669"/>
    <property type="project" value="UniProtKB-UniRule"/>
</dbReference>
<dbReference type="STRING" id="1123029.SAMN02745172_02188"/>
<gene>
    <name evidence="11" type="ORF">SAMN02745172_02188</name>
</gene>
<evidence type="ECO:0000256" key="9">
    <source>
        <dbReference type="NCBIfam" id="TIGR02018"/>
    </source>
</evidence>
<name>A0A1M7ZKW1_9HYPH</name>
<dbReference type="OrthoDB" id="9808698at2"/>
<evidence type="ECO:0000256" key="6">
    <source>
        <dbReference type="ARBA" id="ARBA00058362"/>
    </source>
</evidence>
<dbReference type="AlphaFoldDB" id="A0A1M7ZKW1"/>
<dbReference type="Proteomes" id="UP000186406">
    <property type="component" value="Unassembled WGS sequence"/>
</dbReference>
<accession>A0A1M7ZKW1</accession>
<dbReference type="InterPro" id="IPR028978">
    <property type="entry name" value="Chorismate_lyase_/UTRA_dom_sf"/>
</dbReference>
<dbReference type="Gene3D" id="1.10.10.10">
    <property type="entry name" value="Winged helix-like DNA-binding domain superfamily/Winged helix DNA-binding domain"/>
    <property type="match status" value="1"/>
</dbReference>
<dbReference type="InterPro" id="IPR036388">
    <property type="entry name" value="WH-like_DNA-bd_sf"/>
</dbReference>
<feature type="domain" description="HTH gntR-type" evidence="10">
    <location>
        <begin position="16"/>
        <end position="84"/>
    </location>
</feature>
<evidence type="ECO:0000313" key="12">
    <source>
        <dbReference type="Proteomes" id="UP000186406"/>
    </source>
</evidence>
<dbReference type="GO" id="GO:0045892">
    <property type="term" value="P:negative regulation of DNA-templated transcription"/>
    <property type="evidence" value="ECO:0007669"/>
    <property type="project" value="UniProtKB-UniRule"/>
</dbReference>
<evidence type="ECO:0000256" key="3">
    <source>
        <dbReference type="ARBA" id="ARBA00023015"/>
    </source>
</evidence>
<reference evidence="11 12" key="1">
    <citation type="submission" date="2016-12" db="EMBL/GenBank/DDBJ databases">
        <authorList>
            <person name="Song W.-J."/>
            <person name="Kurnit D.M."/>
        </authorList>
    </citation>
    <scope>NUCLEOTIDE SEQUENCE [LARGE SCALE GENOMIC DNA]</scope>
    <source>
        <strain evidence="11 12">DSM 19599</strain>
    </source>
</reference>
<dbReference type="InterPro" id="IPR011663">
    <property type="entry name" value="UTRA"/>
</dbReference>
<proteinExistence type="predicted"/>
<comment type="pathway">
    <text evidence="7">Amino-acid degradation; L-histidine degradation into L-glutamate [regulation].</text>
</comment>
<dbReference type="Pfam" id="PF07702">
    <property type="entry name" value="UTRA"/>
    <property type="match status" value="1"/>
</dbReference>
<evidence type="ECO:0000256" key="7">
    <source>
        <dbReference type="ARBA" id="ARBA00060686"/>
    </source>
</evidence>
<dbReference type="PANTHER" id="PTHR44846:SF16">
    <property type="entry name" value="TRANSCRIPTIONAL REGULATOR PHNF-RELATED"/>
    <property type="match status" value="1"/>
</dbReference>
<keyword evidence="1" id="KW-0678">Repressor</keyword>
<dbReference type="FunFam" id="1.10.10.10:FF:000079">
    <property type="entry name" value="GntR family transcriptional regulator"/>
    <property type="match status" value="1"/>
</dbReference>
<dbReference type="PRINTS" id="PR00035">
    <property type="entry name" value="HTHGNTR"/>
</dbReference>
<evidence type="ECO:0000259" key="10">
    <source>
        <dbReference type="PROSITE" id="PS50949"/>
    </source>
</evidence>
<keyword evidence="12" id="KW-1185">Reference proteome</keyword>
<dbReference type="GO" id="GO:0003677">
    <property type="term" value="F:DNA binding"/>
    <property type="evidence" value="ECO:0007669"/>
    <property type="project" value="UniProtKB-UniRule"/>
</dbReference>
<keyword evidence="3" id="KW-0805">Transcription regulation</keyword>
<dbReference type="InterPro" id="IPR010248">
    <property type="entry name" value="His_ut_repres"/>
</dbReference>
<evidence type="ECO:0000256" key="5">
    <source>
        <dbReference type="ARBA" id="ARBA00023163"/>
    </source>
</evidence>
<evidence type="ECO:0000256" key="2">
    <source>
        <dbReference type="ARBA" id="ARBA00022808"/>
    </source>
</evidence>
<keyword evidence="5" id="KW-0804">Transcription</keyword>
<dbReference type="NCBIfam" id="TIGR02018">
    <property type="entry name" value="his_ut_repres"/>
    <property type="match status" value="1"/>
</dbReference>
<dbReference type="GO" id="GO:0003700">
    <property type="term" value="F:DNA-binding transcription factor activity"/>
    <property type="evidence" value="ECO:0007669"/>
    <property type="project" value="UniProtKB-UniRule"/>
</dbReference>
<sequence length="247" mass="27326">MSTIDPVIPSERGPGTSLYEGVKRMIDARIVSGEWPPRFRIPSENELVAQLGVSRMTINRALRELAAEGKLVRVQGLGTFVAQGKGQSSIFEVRNIADEIAERGHDHLARIISIDSGKASPEIAESLSISIGDPVYHSVIVHLEDDIPVQLEDRYVNAAVAPAYIDQDFTTITPNRFLTDVAPWTEAEQEIEAVLPAAWEARLLSIGRADPCLLMRRKTWRADQVVTAVRILIPGGRYKLQGRQIAR</sequence>
<evidence type="ECO:0000256" key="1">
    <source>
        <dbReference type="ARBA" id="ARBA00022491"/>
    </source>
</evidence>
<dbReference type="InterPro" id="IPR036390">
    <property type="entry name" value="WH_DNA-bd_sf"/>
</dbReference>
<dbReference type="InterPro" id="IPR050679">
    <property type="entry name" value="Bact_HTH_transcr_reg"/>
</dbReference>
<dbReference type="FunFam" id="3.40.1410.10:FF:000004">
    <property type="entry name" value="Histidine utilization repressor"/>
    <property type="match status" value="1"/>
</dbReference>
<organism evidence="11 12">
    <name type="scientific">Pseudoxanthobacter soli DSM 19599</name>
    <dbReference type="NCBI Taxonomy" id="1123029"/>
    <lineage>
        <taxon>Bacteria</taxon>
        <taxon>Pseudomonadati</taxon>
        <taxon>Pseudomonadota</taxon>
        <taxon>Alphaproteobacteria</taxon>
        <taxon>Hyphomicrobiales</taxon>
        <taxon>Segnochrobactraceae</taxon>
        <taxon>Pseudoxanthobacter</taxon>
    </lineage>
</organism>
<keyword evidence="4" id="KW-0238">DNA-binding</keyword>
<dbReference type="EMBL" id="FRXO01000004">
    <property type="protein sequence ID" value="SHO65543.1"/>
    <property type="molecule type" value="Genomic_DNA"/>
</dbReference>